<comment type="caution">
    <text evidence="1">The sequence shown here is derived from an EMBL/GenBank/DDBJ whole genome shotgun (WGS) entry which is preliminary data.</text>
</comment>
<dbReference type="PATRIC" id="fig|1398.19.peg.1359"/>
<protein>
    <submittedName>
        <fullName evidence="1">Uncharacterized protein</fullName>
    </submittedName>
</protein>
<dbReference type="AlphaFoldDB" id="A0A150K6E3"/>
<gene>
    <name evidence="1" type="ORF">HMPREF3213_02026</name>
</gene>
<sequence>MQGTGIIFFKNPEKILAVGAGEESGSVKTHFWKTSTRTRLERWSENYKSKGFQTLSDKTG</sequence>
<dbReference type="Proteomes" id="UP000070376">
    <property type="component" value="Unassembled WGS sequence"/>
</dbReference>
<evidence type="ECO:0000313" key="2">
    <source>
        <dbReference type="Proteomes" id="UP000070376"/>
    </source>
</evidence>
<evidence type="ECO:0000313" key="1">
    <source>
        <dbReference type="EMBL" id="KWZ81422.1"/>
    </source>
</evidence>
<proteinExistence type="predicted"/>
<accession>A0A150K6E3</accession>
<organism evidence="1 2">
    <name type="scientific">Heyndrickxia coagulans</name>
    <name type="common">Weizmannia coagulans</name>
    <dbReference type="NCBI Taxonomy" id="1398"/>
    <lineage>
        <taxon>Bacteria</taxon>
        <taxon>Bacillati</taxon>
        <taxon>Bacillota</taxon>
        <taxon>Bacilli</taxon>
        <taxon>Bacillales</taxon>
        <taxon>Bacillaceae</taxon>
        <taxon>Heyndrickxia</taxon>
    </lineage>
</organism>
<name>A0A150K6E3_HEYCO</name>
<reference evidence="2" key="1">
    <citation type="submission" date="2016-01" db="EMBL/GenBank/DDBJ databases">
        <authorList>
            <person name="Mitreva M."/>
            <person name="Pepin K.H."/>
            <person name="Mihindukulasuriya K.A."/>
            <person name="Fulton R."/>
            <person name="Fronick C."/>
            <person name="O'Laughlin M."/>
            <person name="Miner T."/>
            <person name="Herter B."/>
            <person name="Rosa B.A."/>
            <person name="Cordes M."/>
            <person name="Tomlinson C."/>
            <person name="Wollam A."/>
            <person name="Palsikar V.B."/>
            <person name="Mardis E.R."/>
            <person name="Wilson R.K."/>
        </authorList>
    </citation>
    <scope>NUCLEOTIDE SEQUENCE [LARGE SCALE GENOMIC DNA]</scope>
    <source>
        <strain evidence="2">GED7749B</strain>
    </source>
</reference>
<dbReference type="EMBL" id="LRPN01000075">
    <property type="protein sequence ID" value="KWZ81422.1"/>
    <property type="molecule type" value="Genomic_DNA"/>
</dbReference>